<dbReference type="Proteomes" id="UP000315115">
    <property type="component" value="Chromosome 1"/>
</dbReference>
<dbReference type="EMBL" id="AP019798">
    <property type="protein sequence ID" value="BBL89608.1"/>
    <property type="molecule type" value="Genomic_DNA"/>
</dbReference>
<proteinExistence type="predicted"/>
<name>A0A510I8V3_9VIBR</name>
<dbReference type="InterPro" id="IPR007384">
    <property type="entry name" value="UCP006257"/>
</dbReference>
<dbReference type="InterPro" id="IPR023376">
    <property type="entry name" value="YqcC-like_dom"/>
</dbReference>
<organism evidence="2 3">
    <name type="scientific">Vibrio rotiferianus</name>
    <dbReference type="NCBI Taxonomy" id="190895"/>
    <lineage>
        <taxon>Bacteria</taxon>
        <taxon>Pseudomonadati</taxon>
        <taxon>Pseudomonadota</taxon>
        <taxon>Gammaproteobacteria</taxon>
        <taxon>Vibrionales</taxon>
        <taxon>Vibrionaceae</taxon>
        <taxon>Vibrio</taxon>
    </lineage>
</organism>
<dbReference type="PANTHER" id="PTHR39586">
    <property type="entry name" value="CYTOPLASMIC PROTEIN-RELATED"/>
    <property type="match status" value="1"/>
</dbReference>
<dbReference type="AlphaFoldDB" id="A0A510I8V3"/>
<protein>
    <recommendedName>
        <fullName evidence="1">YqcC-like domain-containing protein</fullName>
    </recommendedName>
</protein>
<evidence type="ECO:0000313" key="3">
    <source>
        <dbReference type="Proteomes" id="UP000315115"/>
    </source>
</evidence>
<dbReference type="Gene3D" id="1.20.1440.40">
    <property type="entry name" value="YqcC-like"/>
    <property type="match status" value="1"/>
</dbReference>
<sequence length="133" mass="15750">MFSIKYDILMFFSQEMVSFSANSRFETELMATNIQLVDLLQQLEAQLQHHELWQQTMPSVEALQSTEPFAIDTLHPHEWLQWIFIARMRALVDSNQPLPRGFSIEPYFAEVWKQESHYGELLETIRTIDELCK</sequence>
<feature type="domain" description="YqcC-like" evidence="1">
    <location>
        <begin position="36"/>
        <end position="131"/>
    </location>
</feature>
<dbReference type="Pfam" id="PF04287">
    <property type="entry name" value="DUF446"/>
    <property type="match status" value="1"/>
</dbReference>
<dbReference type="PANTHER" id="PTHR39586:SF1">
    <property type="entry name" value="CYTOPLASMIC PROTEIN"/>
    <property type="match status" value="1"/>
</dbReference>
<dbReference type="SUPFAM" id="SSF158452">
    <property type="entry name" value="YqcC-like"/>
    <property type="match status" value="1"/>
</dbReference>
<dbReference type="InterPro" id="IPR036814">
    <property type="entry name" value="YqcC-like_sf"/>
</dbReference>
<accession>A0A510I8V3</accession>
<gene>
    <name evidence="2" type="ORF">VroAM7_22610</name>
</gene>
<reference evidence="3" key="1">
    <citation type="submission" date="2019-07" db="EMBL/GenBank/DDBJ databases">
        <title>Complete Genome Sequences of Vibrion rotiferianus strain AM7.</title>
        <authorList>
            <person name="Miyazaki K."/>
            <person name="Wiseschart A."/>
            <person name="Pootanakit K."/>
            <person name="Ishimori K."/>
            <person name="Kitahara K."/>
        </authorList>
    </citation>
    <scope>NUCLEOTIDE SEQUENCE [LARGE SCALE GENOMIC DNA]</scope>
    <source>
        <strain evidence="3">AM7</strain>
    </source>
</reference>
<evidence type="ECO:0000259" key="1">
    <source>
        <dbReference type="Pfam" id="PF04287"/>
    </source>
</evidence>
<evidence type="ECO:0000313" key="2">
    <source>
        <dbReference type="EMBL" id="BBL89608.1"/>
    </source>
</evidence>
<dbReference type="GO" id="GO:0044010">
    <property type="term" value="P:single-species biofilm formation"/>
    <property type="evidence" value="ECO:0007669"/>
    <property type="project" value="TreeGrafter"/>
</dbReference>